<gene>
    <name evidence="2" type="ORF">BJ554DRAFT_7564</name>
</gene>
<comment type="caution">
    <text evidence="2">The sequence shown here is derived from an EMBL/GenBank/DDBJ whole genome shotgun (WGS) entry which is preliminary data.</text>
</comment>
<sequence length="101" mass="11418">MRAPYGAACAGYKLFVNLVEPDIGRFCIRCCKENDRKLCNSYKSEYGCKRVIKGNYGPQSNREEVPEEEYLPATLTPPATVSAQPTPPGRLRRPARVFRIH</sequence>
<organism evidence="2 3">
    <name type="scientific">Olpidium bornovanus</name>
    <dbReference type="NCBI Taxonomy" id="278681"/>
    <lineage>
        <taxon>Eukaryota</taxon>
        <taxon>Fungi</taxon>
        <taxon>Fungi incertae sedis</taxon>
        <taxon>Olpidiomycota</taxon>
        <taxon>Olpidiomycotina</taxon>
        <taxon>Olpidiomycetes</taxon>
        <taxon>Olpidiales</taxon>
        <taxon>Olpidiaceae</taxon>
        <taxon>Olpidium</taxon>
    </lineage>
</organism>
<dbReference type="AlphaFoldDB" id="A0A8H7ZVX4"/>
<dbReference type="OrthoDB" id="3044029at2759"/>
<accession>A0A8H7ZVX4</accession>
<dbReference type="EMBL" id="JAEFCI010005289">
    <property type="protein sequence ID" value="KAG5460396.1"/>
    <property type="molecule type" value="Genomic_DNA"/>
</dbReference>
<evidence type="ECO:0000256" key="1">
    <source>
        <dbReference type="SAM" id="MobiDB-lite"/>
    </source>
</evidence>
<protein>
    <submittedName>
        <fullName evidence="2">Uncharacterized protein</fullName>
    </submittedName>
</protein>
<feature type="region of interest" description="Disordered" evidence="1">
    <location>
        <begin position="57"/>
        <end position="101"/>
    </location>
</feature>
<name>A0A8H7ZVX4_9FUNG</name>
<evidence type="ECO:0000313" key="3">
    <source>
        <dbReference type="Proteomes" id="UP000673691"/>
    </source>
</evidence>
<feature type="compositionally biased region" description="Basic residues" evidence="1">
    <location>
        <begin position="90"/>
        <end position="101"/>
    </location>
</feature>
<reference evidence="2 3" key="1">
    <citation type="journal article" name="Sci. Rep.">
        <title>Genome-scale phylogenetic analyses confirm Olpidium as the closest living zoosporic fungus to the non-flagellated, terrestrial fungi.</title>
        <authorList>
            <person name="Chang Y."/>
            <person name="Rochon D."/>
            <person name="Sekimoto S."/>
            <person name="Wang Y."/>
            <person name="Chovatia M."/>
            <person name="Sandor L."/>
            <person name="Salamov A."/>
            <person name="Grigoriev I.V."/>
            <person name="Stajich J.E."/>
            <person name="Spatafora J.W."/>
        </authorList>
    </citation>
    <scope>NUCLEOTIDE SEQUENCE [LARGE SCALE GENOMIC DNA]</scope>
    <source>
        <strain evidence="2">S191</strain>
    </source>
</reference>
<evidence type="ECO:0000313" key="2">
    <source>
        <dbReference type="EMBL" id="KAG5460396.1"/>
    </source>
</evidence>
<dbReference type="Proteomes" id="UP000673691">
    <property type="component" value="Unassembled WGS sequence"/>
</dbReference>
<proteinExistence type="predicted"/>
<keyword evidence="3" id="KW-1185">Reference proteome</keyword>